<feature type="region of interest" description="Disordered" evidence="1">
    <location>
        <begin position="106"/>
        <end position="135"/>
    </location>
</feature>
<keyword evidence="3" id="KW-1185">Reference proteome</keyword>
<dbReference type="PANTHER" id="PTHR34555">
    <property type="entry name" value="INTEGRAL MEMBRANE HEMOLYSIN-III-LIKE PROTEIN"/>
    <property type="match status" value="1"/>
</dbReference>
<proteinExistence type="predicted"/>
<dbReference type="OrthoDB" id="1925139at2759"/>
<evidence type="ECO:0000313" key="2">
    <source>
        <dbReference type="EMBL" id="KAH7439419.1"/>
    </source>
</evidence>
<sequence>MVATNTHLSPLQHHPRGSSALTSSIRNYSRIQSEVQREGSEVHKENLLALSLSRKSRHSSIAVEYPEAVTLSSVQIGPLHASTNIGLQSVVPKEFFALSQTQEHMTSQLDVNPPGEKNILSPSDASELRSSRPLTPTSSAILSTALGEEAKNPAEPFTGMVSRSYTSISSGLATPLNQKLQFGVPQSRVKDRITKDEKCQSNGANLETSSQMEVCNAKRRKYTKAEEDGISVRSLGMITSEQSIHTVSVVDGSRSSFAPLCGTSVTTEMSEAHPATALKLFTSAAHAQMPKALSTFTEGVPSLLLSRDHPQQQNRMQKCDDFSADADWGKFLALSATPVANENVLADVSELPFQQRFKQLQAFLKHCDEADQNECIQALWSLTAAARSGYAVELETRAILLSLEEGKEMKRMGMLKILGKMSEQSLDDAGATPQGPRLPAPGAVVKLKTAPQ</sequence>
<reference evidence="2" key="1">
    <citation type="submission" date="2021-08" db="EMBL/GenBank/DDBJ databases">
        <title>WGS assembly of Ceratopteris richardii.</title>
        <authorList>
            <person name="Marchant D.B."/>
            <person name="Chen G."/>
            <person name="Jenkins J."/>
            <person name="Shu S."/>
            <person name="Leebens-Mack J."/>
            <person name="Grimwood J."/>
            <person name="Schmutz J."/>
            <person name="Soltis P."/>
            <person name="Soltis D."/>
            <person name="Chen Z.-H."/>
        </authorList>
    </citation>
    <scope>NUCLEOTIDE SEQUENCE</scope>
    <source>
        <strain evidence="2">Whitten #5841</strain>
        <tissue evidence="2">Leaf</tissue>
    </source>
</reference>
<gene>
    <name evidence="2" type="ORF">KP509_04G060000</name>
</gene>
<organism evidence="2 3">
    <name type="scientific">Ceratopteris richardii</name>
    <name type="common">Triangle waterfern</name>
    <dbReference type="NCBI Taxonomy" id="49495"/>
    <lineage>
        <taxon>Eukaryota</taxon>
        <taxon>Viridiplantae</taxon>
        <taxon>Streptophyta</taxon>
        <taxon>Embryophyta</taxon>
        <taxon>Tracheophyta</taxon>
        <taxon>Polypodiopsida</taxon>
        <taxon>Polypodiidae</taxon>
        <taxon>Polypodiales</taxon>
        <taxon>Pteridineae</taxon>
        <taxon>Pteridaceae</taxon>
        <taxon>Parkerioideae</taxon>
        <taxon>Ceratopteris</taxon>
    </lineage>
</organism>
<feature type="region of interest" description="Disordered" evidence="1">
    <location>
        <begin position="1"/>
        <end position="24"/>
    </location>
</feature>
<evidence type="ECO:0000313" key="3">
    <source>
        <dbReference type="Proteomes" id="UP000825935"/>
    </source>
</evidence>
<dbReference type="AlphaFoldDB" id="A0A8T2V585"/>
<feature type="region of interest" description="Disordered" evidence="1">
    <location>
        <begin position="425"/>
        <end position="452"/>
    </location>
</feature>
<evidence type="ECO:0000256" key="1">
    <source>
        <dbReference type="SAM" id="MobiDB-lite"/>
    </source>
</evidence>
<dbReference type="Proteomes" id="UP000825935">
    <property type="component" value="Chromosome 4"/>
</dbReference>
<protein>
    <submittedName>
        <fullName evidence="2">Uncharacterized protein</fullName>
    </submittedName>
</protein>
<accession>A0A8T2V585</accession>
<dbReference type="PANTHER" id="PTHR34555:SF1">
    <property type="entry name" value="INTEGRAL MEMBRANE HEMOLYSIN-III-LIKE PROTEIN"/>
    <property type="match status" value="1"/>
</dbReference>
<comment type="caution">
    <text evidence="2">The sequence shown here is derived from an EMBL/GenBank/DDBJ whole genome shotgun (WGS) entry which is preliminary data.</text>
</comment>
<name>A0A8T2V585_CERRI</name>
<dbReference type="EMBL" id="CM035409">
    <property type="protein sequence ID" value="KAH7439419.1"/>
    <property type="molecule type" value="Genomic_DNA"/>
</dbReference>